<accession>A0ABY9YZS7</accession>
<dbReference type="RefSeq" id="WP_311884023.1">
    <property type="nucleotide sequence ID" value="NZ_CP119391.1"/>
</dbReference>
<protein>
    <recommendedName>
        <fullName evidence="3">Uracil-DNA glycosylase-like domain-containing protein</fullName>
    </recommendedName>
</protein>
<dbReference type="EMBL" id="CP119391">
    <property type="protein sequence ID" value="WNK20385.1"/>
    <property type="molecule type" value="Genomic_DNA"/>
</dbReference>
<name>A0ABY9YZS7_9GAMM</name>
<reference evidence="1 2" key="1">
    <citation type="submission" date="2023-03" db="EMBL/GenBank/DDBJ databases">
        <title>Halomonas sp. nov., isolated from Korean tranditional fermented seafood 'Jeotgal'.</title>
        <authorList>
            <person name="Kim B."/>
            <person name="Shin N.-R."/>
        </authorList>
    </citation>
    <scope>NUCLEOTIDE SEQUENCE [LARGE SCALE GENOMIC DNA]</scope>
    <source>
        <strain evidence="1 2">SG2L-4</strain>
    </source>
</reference>
<organism evidence="1 2">
    <name type="scientific">Halomonas piscis</name>
    <dbReference type="NCBI Taxonomy" id="3031727"/>
    <lineage>
        <taxon>Bacteria</taxon>
        <taxon>Pseudomonadati</taxon>
        <taxon>Pseudomonadota</taxon>
        <taxon>Gammaproteobacteria</taxon>
        <taxon>Oceanospirillales</taxon>
        <taxon>Halomonadaceae</taxon>
        <taxon>Halomonas</taxon>
    </lineage>
</organism>
<proteinExistence type="predicted"/>
<keyword evidence="2" id="KW-1185">Reference proteome</keyword>
<evidence type="ECO:0000313" key="1">
    <source>
        <dbReference type="EMBL" id="WNK20385.1"/>
    </source>
</evidence>
<sequence length="238" mass="26984">MDQADQFKKWALSFSGCDGGDIGSQDSPSTWVSGIEWGGGHSSESLIGHMSDVEAEPPTGYEGWEHNLAYIFNWQVMKLLSAISGRKVEEYKDYAEEVQPFTEGGSGFFKMNLYPIAFKDTSEQRWERDFSTITGFDSKQAYVEWCRKYRLPMIRSWSEAYKPKLIICLGKSYIEDYAKAFACDVDAFDKLTIDDRDLSWQINKFGSLVAVVPFMVNSNGLVKNASIQKFGEKISELT</sequence>
<gene>
    <name evidence="1" type="ORF">P1P91_01480</name>
</gene>
<evidence type="ECO:0008006" key="3">
    <source>
        <dbReference type="Google" id="ProtNLM"/>
    </source>
</evidence>
<dbReference type="Proteomes" id="UP001301869">
    <property type="component" value="Chromosome"/>
</dbReference>
<evidence type="ECO:0000313" key="2">
    <source>
        <dbReference type="Proteomes" id="UP001301869"/>
    </source>
</evidence>